<dbReference type="Proteomes" id="UP001075354">
    <property type="component" value="Chromosome 7"/>
</dbReference>
<name>A0AAV7XMF7_9NEOP</name>
<sequence length="45" mass="5355">MESMRRLRCYSEGEECPCDNLKGQLLKNFRPPLPLGTRELRECRE</sequence>
<accession>A0AAV7XMF7</accession>
<proteinExistence type="predicted"/>
<evidence type="ECO:0000313" key="1">
    <source>
        <dbReference type="EMBL" id="KAJ1525837.1"/>
    </source>
</evidence>
<keyword evidence="2" id="KW-1185">Reference proteome</keyword>
<organism evidence="1 2">
    <name type="scientific">Megalurothrips usitatus</name>
    <name type="common">bean blossom thrips</name>
    <dbReference type="NCBI Taxonomy" id="439358"/>
    <lineage>
        <taxon>Eukaryota</taxon>
        <taxon>Metazoa</taxon>
        <taxon>Ecdysozoa</taxon>
        <taxon>Arthropoda</taxon>
        <taxon>Hexapoda</taxon>
        <taxon>Insecta</taxon>
        <taxon>Pterygota</taxon>
        <taxon>Neoptera</taxon>
        <taxon>Paraneoptera</taxon>
        <taxon>Thysanoptera</taxon>
        <taxon>Terebrantia</taxon>
        <taxon>Thripoidea</taxon>
        <taxon>Thripidae</taxon>
        <taxon>Megalurothrips</taxon>
    </lineage>
</organism>
<dbReference type="AlphaFoldDB" id="A0AAV7XMF7"/>
<protein>
    <submittedName>
        <fullName evidence="1">Uncharacterized protein</fullName>
    </submittedName>
</protein>
<comment type="caution">
    <text evidence="1">The sequence shown here is derived from an EMBL/GenBank/DDBJ whole genome shotgun (WGS) entry which is preliminary data.</text>
</comment>
<reference evidence="1" key="1">
    <citation type="submission" date="2022-12" db="EMBL/GenBank/DDBJ databases">
        <title>Chromosome-level genome assembly of the bean flower thrips Megalurothrips usitatus.</title>
        <authorList>
            <person name="Ma L."/>
            <person name="Liu Q."/>
            <person name="Li H."/>
            <person name="Cai W."/>
        </authorList>
    </citation>
    <scope>NUCLEOTIDE SEQUENCE</scope>
    <source>
        <strain evidence="1">Cailab_2022a</strain>
    </source>
</reference>
<gene>
    <name evidence="1" type="ORF">ONE63_009034</name>
</gene>
<dbReference type="EMBL" id="JAPTSV010000007">
    <property type="protein sequence ID" value="KAJ1525837.1"/>
    <property type="molecule type" value="Genomic_DNA"/>
</dbReference>
<evidence type="ECO:0000313" key="2">
    <source>
        <dbReference type="Proteomes" id="UP001075354"/>
    </source>
</evidence>